<dbReference type="OrthoDB" id="297496at2759"/>
<gene>
    <name evidence="11" type="ORF">SBAD_LOCUS5590</name>
</gene>
<name>A0A183IPP3_9BILA</name>
<dbReference type="InterPro" id="IPR003280">
    <property type="entry name" value="2pore_dom_K_chnl"/>
</dbReference>
<evidence type="ECO:0000256" key="3">
    <source>
        <dbReference type="ARBA" id="ARBA00022692"/>
    </source>
</evidence>
<dbReference type="EMBL" id="UZAM01009099">
    <property type="protein sequence ID" value="VDP07683.1"/>
    <property type="molecule type" value="Genomic_DNA"/>
</dbReference>
<feature type="transmembrane region" description="Helical" evidence="9">
    <location>
        <begin position="123"/>
        <end position="141"/>
    </location>
</feature>
<organism evidence="13">
    <name type="scientific">Soboliphyme baturini</name>
    <dbReference type="NCBI Taxonomy" id="241478"/>
    <lineage>
        <taxon>Eukaryota</taxon>
        <taxon>Metazoa</taxon>
        <taxon>Ecdysozoa</taxon>
        <taxon>Nematoda</taxon>
        <taxon>Enoplea</taxon>
        <taxon>Dorylaimia</taxon>
        <taxon>Dioctophymatida</taxon>
        <taxon>Dioctophymatoidea</taxon>
        <taxon>Soboliphymatidae</taxon>
        <taxon>Soboliphyme</taxon>
    </lineage>
</organism>
<evidence type="ECO:0000256" key="9">
    <source>
        <dbReference type="SAM" id="Phobius"/>
    </source>
</evidence>
<keyword evidence="12" id="KW-1185">Reference proteome</keyword>
<keyword evidence="2 8" id="KW-0813">Transport</keyword>
<dbReference type="GO" id="GO:0005886">
    <property type="term" value="C:plasma membrane"/>
    <property type="evidence" value="ECO:0007669"/>
    <property type="project" value="TreeGrafter"/>
</dbReference>
<dbReference type="Proteomes" id="UP000270296">
    <property type="component" value="Unassembled WGS sequence"/>
</dbReference>
<evidence type="ECO:0000313" key="12">
    <source>
        <dbReference type="Proteomes" id="UP000270296"/>
    </source>
</evidence>
<keyword evidence="4 9" id="KW-1133">Transmembrane helix</keyword>
<evidence type="ECO:0000256" key="4">
    <source>
        <dbReference type="ARBA" id="ARBA00022989"/>
    </source>
</evidence>
<evidence type="ECO:0000259" key="10">
    <source>
        <dbReference type="Pfam" id="PF07885"/>
    </source>
</evidence>
<feature type="transmembrane region" description="Helical" evidence="9">
    <location>
        <begin position="100"/>
        <end position="117"/>
    </location>
</feature>
<keyword evidence="7 8" id="KW-0407">Ion channel</keyword>
<evidence type="ECO:0000313" key="13">
    <source>
        <dbReference type="WBParaSite" id="SBAD_0000581201-mRNA-1"/>
    </source>
</evidence>
<evidence type="ECO:0000256" key="2">
    <source>
        <dbReference type="ARBA" id="ARBA00022448"/>
    </source>
</evidence>
<protein>
    <submittedName>
        <fullName evidence="13">Ion_trans_2 domain-containing protein</fullName>
    </submittedName>
</protein>
<reference evidence="11 12" key="2">
    <citation type="submission" date="2018-11" db="EMBL/GenBank/DDBJ databases">
        <authorList>
            <consortium name="Pathogen Informatics"/>
        </authorList>
    </citation>
    <scope>NUCLEOTIDE SEQUENCE [LARGE SCALE GENOMIC DNA]</scope>
</reference>
<dbReference type="PRINTS" id="PR01333">
    <property type="entry name" value="2POREKCHANEL"/>
</dbReference>
<evidence type="ECO:0000313" key="11">
    <source>
        <dbReference type="EMBL" id="VDP07683.1"/>
    </source>
</evidence>
<reference evidence="13" key="1">
    <citation type="submission" date="2016-06" db="UniProtKB">
        <authorList>
            <consortium name="WormBaseParasite"/>
        </authorList>
    </citation>
    <scope>IDENTIFICATION</scope>
</reference>
<evidence type="ECO:0000256" key="1">
    <source>
        <dbReference type="ARBA" id="ARBA00004141"/>
    </source>
</evidence>
<keyword evidence="5 8" id="KW-0406">Ion transport</keyword>
<comment type="subcellular location">
    <subcellularLocation>
        <location evidence="1">Membrane</location>
        <topology evidence="1">Multi-pass membrane protein</topology>
    </subcellularLocation>
</comment>
<feature type="transmembrane region" description="Helical" evidence="9">
    <location>
        <begin position="34"/>
        <end position="52"/>
    </location>
</feature>
<proteinExistence type="inferred from homology"/>
<dbReference type="AlphaFoldDB" id="A0A183IPP3"/>
<dbReference type="WBParaSite" id="SBAD_0000581201-mRNA-1">
    <property type="protein sequence ID" value="SBAD_0000581201-mRNA-1"/>
    <property type="gene ID" value="SBAD_0000581201"/>
</dbReference>
<dbReference type="SUPFAM" id="SSF81324">
    <property type="entry name" value="Voltage-gated potassium channels"/>
    <property type="match status" value="1"/>
</dbReference>
<evidence type="ECO:0000256" key="7">
    <source>
        <dbReference type="ARBA" id="ARBA00023303"/>
    </source>
</evidence>
<comment type="similarity">
    <text evidence="8">Belongs to the two pore domain potassium channel (TC 1.A.1.8) family.</text>
</comment>
<dbReference type="PANTHER" id="PTHR11003:SF335">
    <property type="entry name" value="POTASSIUM CHANNEL DOMAIN-CONTAINING PROTEIN"/>
    <property type="match status" value="1"/>
</dbReference>
<evidence type="ECO:0000256" key="8">
    <source>
        <dbReference type="RuleBase" id="RU003857"/>
    </source>
</evidence>
<dbReference type="Pfam" id="PF07885">
    <property type="entry name" value="Ion_trans_2"/>
    <property type="match status" value="2"/>
</dbReference>
<feature type="domain" description="Potassium channel" evidence="10">
    <location>
        <begin position="22"/>
        <end position="59"/>
    </location>
</feature>
<dbReference type="GO" id="GO:0022841">
    <property type="term" value="F:potassium ion leak channel activity"/>
    <property type="evidence" value="ECO:0007669"/>
    <property type="project" value="TreeGrafter"/>
</dbReference>
<keyword evidence="3 8" id="KW-0812">Transmembrane</keyword>
<feature type="domain" description="Potassium channel" evidence="10">
    <location>
        <begin position="76"/>
        <end position="145"/>
    </location>
</feature>
<keyword evidence="6 9" id="KW-0472">Membrane</keyword>
<dbReference type="Gene3D" id="1.10.287.70">
    <property type="match status" value="1"/>
</dbReference>
<sequence>SFCDHSIYDDFSPFSATLIDSYGNLLPVTRLGRCFCIIYGMFGIPLALVTVANFNKFLSECVTWFHSAPLLFFVLILIIYSSISAVVFRTTEKWSYVDSFYCSLITTMTIGFGDLVPSDATSLVFVIVFVFLGVILSAMCIDSMGLHYIQKIHFLGRQVHTALKDWVFQLYCLQQKYGLTDKQLMRLLFQNDAIAKHVIKNAQNQAATFQPEETTSISFIDQADDR</sequence>
<dbReference type="InterPro" id="IPR013099">
    <property type="entry name" value="K_chnl_dom"/>
</dbReference>
<dbReference type="GO" id="GO:0015271">
    <property type="term" value="F:outward rectifier potassium channel activity"/>
    <property type="evidence" value="ECO:0007669"/>
    <property type="project" value="TreeGrafter"/>
</dbReference>
<dbReference type="GO" id="GO:0030322">
    <property type="term" value="P:stabilization of membrane potential"/>
    <property type="evidence" value="ECO:0007669"/>
    <property type="project" value="TreeGrafter"/>
</dbReference>
<evidence type="ECO:0000256" key="6">
    <source>
        <dbReference type="ARBA" id="ARBA00023136"/>
    </source>
</evidence>
<evidence type="ECO:0000256" key="5">
    <source>
        <dbReference type="ARBA" id="ARBA00023065"/>
    </source>
</evidence>
<accession>A0A183IPP3</accession>
<feature type="transmembrane region" description="Helical" evidence="9">
    <location>
        <begin position="64"/>
        <end position="88"/>
    </location>
</feature>
<dbReference type="PANTHER" id="PTHR11003">
    <property type="entry name" value="POTASSIUM CHANNEL, SUBFAMILY K"/>
    <property type="match status" value="1"/>
</dbReference>